<dbReference type="SUPFAM" id="SSF51215">
    <property type="entry name" value="Regulatory protein AraC"/>
    <property type="match status" value="1"/>
</dbReference>
<evidence type="ECO:0000313" key="6">
    <source>
        <dbReference type="EMBL" id="RKP53007.1"/>
    </source>
</evidence>
<keyword evidence="7" id="KW-1185">Reference proteome</keyword>
<feature type="domain" description="HTH araC/xylS-type" evidence="5">
    <location>
        <begin position="166"/>
        <end position="264"/>
    </location>
</feature>
<keyword evidence="1" id="KW-0805">Transcription regulation</keyword>
<evidence type="ECO:0000256" key="4">
    <source>
        <dbReference type="SAM" id="MobiDB-lite"/>
    </source>
</evidence>
<accession>A0A494XQV1</accession>
<evidence type="ECO:0000256" key="2">
    <source>
        <dbReference type="ARBA" id="ARBA00023125"/>
    </source>
</evidence>
<dbReference type="RefSeq" id="WP_120977751.1">
    <property type="nucleotide sequence ID" value="NZ_RBZM01000006.1"/>
</dbReference>
<dbReference type="GO" id="GO:0003700">
    <property type="term" value="F:DNA-binding transcription factor activity"/>
    <property type="evidence" value="ECO:0007669"/>
    <property type="project" value="InterPro"/>
</dbReference>
<dbReference type="Proteomes" id="UP000282076">
    <property type="component" value="Unassembled WGS sequence"/>
</dbReference>
<dbReference type="Gene3D" id="2.60.120.280">
    <property type="entry name" value="Regulatory protein AraC"/>
    <property type="match status" value="1"/>
</dbReference>
<sequence length="273" mass="31089">MPEYNRPAEYNDTSDDAIIGGHFDEDDTYTARRPSGMNDSLIVFTLSGEGYFRTPAGEKSCGAGQLVLLRSGVPHEYGTVAGTRWNFVWAHFQKLPETDYLPPEEVFVHDLPEGHLRNRVYRAFQNLLQDSRDRSGFRHALCENSIREILLLVAQRTSHKQDSRIEHALQLLSRSMHEELRIHDLARSVGLSPSRLSHLFREETGESIVEYLNHMRLRQAALLMEHMGRTATEASFDVGFNNYNHFAALFRRVYGVSPRNYAKALRSPTGGSP</sequence>
<name>A0A494XQV1_9BACL</name>
<dbReference type="InterPro" id="IPR009057">
    <property type="entry name" value="Homeodomain-like_sf"/>
</dbReference>
<dbReference type="Pfam" id="PF12833">
    <property type="entry name" value="HTH_18"/>
    <property type="match status" value="1"/>
</dbReference>
<protein>
    <submittedName>
        <fullName evidence="6">Helix-turn-helix domain-containing protein</fullName>
    </submittedName>
</protein>
<proteinExistence type="predicted"/>
<dbReference type="InterPro" id="IPR018060">
    <property type="entry name" value="HTH_AraC"/>
</dbReference>
<evidence type="ECO:0000259" key="5">
    <source>
        <dbReference type="PROSITE" id="PS01124"/>
    </source>
</evidence>
<comment type="caution">
    <text evidence="6">The sequence shown here is derived from an EMBL/GenBank/DDBJ whole genome shotgun (WGS) entry which is preliminary data.</text>
</comment>
<dbReference type="PROSITE" id="PS01124">
    <property type="entry name" value="HTH_ARAC_FAMILY_2"/>
    <property type="match status" value="1"/>
</dbReference>
<dbReference type="Pfam" id="PF02311">
    <property type="entry name" value="AraC_binding"/>
    <property type="match status" value="1"/>
</dbReference>
<dbReference type="OrthoDB" id="9803764at2"/>
<reference evidence="6 7" key="1">
    <citation type="submission" date="2018-10" db="EMBL/GenBank/DDBJ databases">
        <title>Cohnella sp. M2MS4P-1, whole genome shotgun sequence.</title>
        <authorList>
            <person name="Tuo L."/>
        </authorList>
    </citation>
    <scope>NUCLEOTIDE SEQUENCE [LARGE SCALE GENOMIC DNA]</scope>
    <source>
        <strain evidence="6 7">M2MS4P-1</strain>
    </source>
</reference>
<dbReference type="AlphaFoldDB" id="A0A494XQV1"/>
<feature type="region of interest" description="Disordered" evidence="4">
    <location>
        <begin position="1"/>
        <end position="22"/>
    </location>
</feature>
<dbReference type="GO" id="GO:0043565">
    <property type="term" value="F:sequence-specific DNA binding"/>
    <property type="evidence" value="ECO:0007669"/>
    <property type="project" value="InterPro"/>
</dbReference>
<evidence type="ECO:0000313" key="7">
    <source>
        <dbReference type="Proteomes" id="UP000282076"/>
    </source>
</evidence>
<evidence type="ECO:0000256" key="3">
    <source>
        <dbReference type="ARBA" id="ARBA00023163"/>
    </source>
</evidence>
<keyword evidence="3" id="KW-0804">Transcription</keyword>
<dbReference type="Gene3D" id="1.10.10.60">
    <property type="entry name" value="Homeodomain-like"/>
    <property type="match status" value="2"/>
</dbReference>
<dbReference type="EMBL" id="RBZM01000006">
    <property type="protein sequence ID" value="RKP53007.1"/>
    <property type="molecule type" value="Genomic_DNA"/>
</dbReference>
<dbReference type="InterPro" id="IPR003313">
    <property type="entry name" value="AraC-bd"/>
</dbReference>
<dbReference type="InterPro" id="IPR037923">
    <property type="entry name" value="HTH-like"/>
</dbReference>
<dbReference type="PANTHER" id="PTHR43280">
    <property type="entry name" value="ARAC-FAMILY TRANSCRIPTIONAL REGULATOR"/>
    <property type="match status" value="1"/>
</dbReference>
<keyword evidence="2" id="KW-0238">DNA-binding</keyword>
<evidence type="ECO:0000256" key="1">
    <source>
        <dbReference type="ARBA" id="ARBA00023015"/>
    </source>
</evidence>
<dbReference type="PANTHER" id="PTHR43280:SF30">
    <property type="entry name" value="MMSAB OPERON REGULATORY PROTEIN"/>
    <property type="match status" value="1"/>
</dbReference>
<gene>
    <name evidence="6" type="ORF">D7Z26_14800</name>
</gene>
<dbReference type="SUPFAM" id="SSF46689">
    <property type="entry name" value="Homeodomain-like"/>
    <property type="match status" value="2"/>
</dbReference>
<organism evidence="6 7">
    <name type="scientific">Cohnella endophytica</name>
    <dbReference type="NCBI Taxonomy" id="2419778"/>
    <lineage>
        <taxon>Bacteria</taxon>
        <taxon>Bacillati</taxon>
        <taxon>Bacillota</taxon>
        <taxon>Bacilli</taxon>
        <taxon>Bacillales</taxon>
        <taxon>Paenibacillaceae</taxon>
        <taxon>Cohnella</taxon>
    </lineage>
</organism>
<dbReference type="SMART" id="SM00342">
    <property type="entry name" value="HTH_ARAC"/>
    <property type="match status" value="1"/>
</dbReference>